<dbReference type="Proteomes" id="UP000247810">
    <property type="component" value="Unassembled WGS sequence"/>
</dbReference>
<sequence>MGPPQRRRILFVEDEGEMYIYLHEHDDGWEQYILKGTPYAGFAEMRTFGPWAITDYDDVTDFAAIVLSILRVI</sequence>
<dbReference type="AlphaFoldDB" id="A0A319CTI9"/>
<keyword evidence="2" id="KW-1185">Reference proteome</keyword>
<protein>
    <submittedName>
        <fullName evidence="1">Uncharacterized protein</fullName>
    </submittedName>
</protein>
<organism evidence="1 2">
    <name type="scientific">Aspergillus ellipticus CBS 707.79</name>
    <dbReference type="NCBI Taxonomy" id="1448320"/>
    <lineage>
        <taxon>Eukaryota</taxon>
        <taxon>Fungi</taxon>
        <taxon>Dikarya</taxon>
        <taxon>Ascomycota</taxon>
        <taxon>Pezizomycotina</taxon>
        <taxon>Eurotiomycetes</taxon>
        <taxon>Eurotiomycetidae</taxon>
        <taxon>Eurotiales</taxon>
        <taxon>Aspergillaceae</taxon>
        <taxon>Aspergillus</taxon>
        <taxon>Aspergillus subgen. Circumdati</taxon>
    </lineage>
</organism>
<dbReference type="EMBL" id="KZ826164">
    <property type="protein sequence ID" value="PYH87829.1"/>
    <property type="molecule type" value="Genomic_DNA"/>
</dbReference>
<evidence type="ECO:0000313" key="2">
    <source>
        <dbReference type="Proteomes" id="UP000247810"/>
    </source>
</evidence>
<gene>
    <name evidence="1" type="ORF">BO71DRAFT_436345</name>
</gene>
<dbReference type="VEuPathDB" id="FungiDB:BO71DRAFT_436345"/>
<reference evidence="1 2" key="1">
    <citation type="submission" date="2018-02" db="EMBL/GenBank/DDBJ databases">
        <title>The genomes of Aspergillus section Nigri reveals drivers in fungal speciation.</title>
        <authorList>
            <consortium name="DOE Joint Genome Institute"/>
            <person name="Vesth T.C."/>
            <person name="Nybo J."/>
            <person name="Theobald S."/>
            <person name="Brandl J."/>
            <person name="Frisvad J.C."/>
            <person name="Nielsen K.F."/>
            <person name="Lyhne E.K."/>
            <person name="Kogle M.E."/>
            <person name="Kuo A."/>
            <person name="Riley R."/>
            <person name="Clum A."/>
            <person name="Nolan M."/>
            <person name="Lipzen A."/>
            <person name="Salamov A."/>
            <person name="Henrissat B."/>
            <person name="Wiebenga A."/>
            <person name="De vries R.P."/>
            <person name="Grigoriev I.V."/>
            <person name="Mortensen U.H."/>
            <person name="Andersen M.R."/>
            <person name="Baker S.E."/>
        </authorList>
    </citation>
    <scope>NUCLEOTIDE SEQUENCE [LARGE SCALE GENOMIC DNA]</scope>
    <source>
        <strain evidence="1 2">CBS 707.79</strain>
    </source>
</reference>
<name>A0A319CTI9_9EURO</name>
<evidence type="ECO:0000313" key="1">
    <source>
        <dbReference type="EMBL" id="PYH87829.1"/>
    </source>
</evidence>
<proteinExistence type="predicted"/>
<accession>A0A319CTI9</accession>